<sequence>MGKIRRLATIATGVVAGVAMTAAPASAALPEGMTASYVVVDQETGTIFGADEHKQYRSASLVKLFIALDYLESHGPDYEIPADDLALLEPMLRSSNDDAASTLWVRDGWDEIVKRMVVKIGLTDTAPPASRGKWGYTAISAADIARTYQYIQHEANPKYRDFIMSNLEQSTKCGSDGFDQSFGLPSAIPGPKAVKQGWSGYGAAPAPGEECKEPDTRVLRSPEVKAATAIASSGEGPAGTQDIDVTSRAMHTSGTVSGKIVVVLTLEPTTLSWQESADRITTLTRDVYLRSAL</sequence>
<protein>
    <recommendedName>
        <fullName evidence="4">Beta-lactamase enzyme family protein</fullName>
    </recommendedName>
</protein>
<evidence type="ECO:0000256" key="1">
    <source>
        <dbReference type="SAM" id="SignalP"/>
    </source>
</evidence>
<evidence type="ECO:0000313" key="2">
    <source>
        <dbReference type="EMBL" id="SEB48030.1"/>
    </source>
</evidence>
<accession>A0A1H4JNZ2</accession>
<dbReference type="Gene3D" id="3.40.710.10">
    <property type="entry name" value="DD-peptidase/beta-lactamase superfamily"/>
    <property type="match status" value="1"/>
</dbReference>
<evidence type="ECO:0000313" key="3">
    <source>
        <dbReference type="Proteomes" id="UP000199622"/>
    </source>
</evidence>
<keyword evidence="1" id="KW-0732">Signal</keyword>
<feature type="chain" id="PRO_5011616212" description="Beta-lactamase enzyme family protein" evidence="1">
    <location>
        <begin position="28"/>
        <end position="293"/>
    </location>
</feature>
<evidence type="ECO:0008006" key="4">
    <source>
        <dbReference type="Google" id="ProtNLM"/>
    </source>
</evidence>
<gene>
    <name evidence="2" type="ORF">SAMN04489727_2079</name>
</gene>
<proteinExistence type="predicted"/>
<dbReference type="AlphaFoldDB" id="A0A1H4JNZ2"/>
<reference evidence="3" key="1">
    <citation type="submission" date="2016-10" db="EMBL/GenBank/DDBJ databases">
        <authorList>
            <person name="Varghese N."/>
            <person name="Submissions S."/>
        </authorList>
    </citation>
    <scope>NUCLEOTIDE SEQUENCE [LARGE SCALE GENOMIC DNA]</scope>
    <source>
        <strain evidence="3">DSM 44544</strain>
    </source>
</reference>
<organism evidence="2 3">
    <name type="scientific">Amycolatopsis tolypomycina</name>
    <dbReference type="NCBI Taxonomy" id="208445"/>
    <lineage>
        <taxon>Bacteria</taxon>
        <taxon>Bacillati</taxon>
        <taxon>Actinomycetota</taxon>
        <taxon>Actinomycetes</taxon>
        <taxon>Pseudonocardiales</taxon>
        <taxon>Pseudonocardiaceae</taxon>
        <taxon>Amycolatopsis</taxon>
    </lineage>
</organism>
<name>A0A1H4JNZ2_9PSEU</name>
<dbReference type="Proteomes" id="UP000199622">
    <property type="component" value="Unassembled WGS sequence"/>
</dbReference>
<feature type="signal peptide" evidence="1">
    <location>
        <begin position="1"/>
        <end position="27"/>
    </location>
</feature>
<dbReference type="SUPFAM" id="SSF56601">
    <property type="entry name" value="beta-lactamase/transpeptidase-like"/>
    <property type="match status" value="1"/>
</dbReference>
<dbReference type="InterPro" id="IPR012338">
    <property type="entry name" value="Beta-lactam/transpept-like"/>
</dbReference>
<keyword evidence="3" id="KW-1185">Reference proteome</keyword>
<dbReference type="EMBL" id="FNSO01000003">
    <property type="protein sequence ID" value="SEB48030.1"/>
    <property type="molecule type" value="Genomic_DNA"/>
</dbReference>
<dbReference type="STRING" id="208445.SAMN04489727_2079"/>